<accession>A0A239ZG39</accession>
<dbReference type="InterPro" id="IPR038300">
    <property type="entry name" value="SASP_sf_alpha/beta"/>
</dbReference>
<dbReference type="GO" id="GO:0003690">
    <property type="term" value="F:double-stranded DNA binding"/>
    <property type="evidence" value="ECO:0007669"/>
    <property type="project" value="InterPro"/>
</dbReference>
<dbReference type="Gene3D" id="6.10.10.80">
    <property type="entry name" value="Small, acid-soluble spore protein, alpha/beta type-like"/>
    <property type="match status" value="1"/>
</dbReference>
<protein>
    <submittedName>
        <fullName evidence="2">Small acid-soluble spore protein</fullName>
    </submittedName>
</protein>
<proteinExistence type="predicted"/>
<reference evidence="2 3" key="1">
    <citation type="submission" date="2018-06" db="EMBL/GenBank/DDBJ databases">
        <authorList>
            <consortium name="Pathogen Informatics"/>
            <person name="Doyle S."/>
        </authorList>
    </citation>
    <scope>NUCLEOTIDE SEQUENCE [LARGE SCALE GENOMIC DNA]</scope>
    <source>
        <strain evidence="2 3">NCTC13028</strain>
    </source>
</reference>
<dbReference type="EMBL" id="UAWC01000026">
    <property type="protein sequence ID" value="SQB36160.1"/>
    <property type="molecule type" value="Genomic_DNA"/>
</dbReference>
<organism evidence="2 3">
    <name type="scientific">Clostridium cochlearium</name>
    <dbReference type="NCBI Taxonomy" id="1494"/>
    <lineage>
        <taxon>Bacteria</taxon>
        <taxon>Bacillati</taxon>
        <taxon>Bacillota</taxon>
        <taxon>Clostridia</taxon>
        <taxon>Eubacteriales</taxon>
        <taxon>Clostridiaceae</taxon>
        <taxon>Clostridium</taxon>
    </lineage>
</organism>
<dbReference type="AlphaFoldDB" id="A0A239ZG39"/>
<gene>
    <name evidence="2" type="primary">sspA</name>
    <name evidence="2" type="ORF">NCTC13028_02393</name>
</gene>
<dbReference type="Pfam" id="PF00269">
    <property type="entry name" value="SASP"/>
    <property type="match status" value="1"/>
</dbReference>
<comment type="function">
    <text evidence="1">SASP are bound to spore DNA. They are double-stranded DNA-binding proteins that cause DNA to change to an a-like conformation. They protect the DNA backbone from chemical and enzymatic cleavage and are thus involved in dormant spore's high resistance to UV light.</text>
</comment>
<evidence type="ECO:0000256" key="1">
    <source>
        <dbReference type="ARBA" id="ARBA00003863"/>
    </source>
</evidence>
<name>A0A239ZG39_CLOCO</name>
<dbReference type="RefSeq" id="WP_095177419.1">
    <property type="nucleotide sequence ID" value="NZ_JAHLNT010000006.1"/>
</dbReference>
<evidence type="ECO:0000313" key="2">
    <source>
        <dbReference type="EMBL" id="SQB36160.1"/>
    </source>
</evidence>
<sequence length="70" mass="7947">MARNRILVPEAKGKLDEFKMEVAKDMAIEYKELQNSSSPESISKKMGTFGNIGGEMVKRMIAEQERKLID</sequence>
<dbReference type="InterPro" id="IPR001448">
    <property type="entry name" value="SASP_alpha/beta-type"/>
</dbReference>
<dbReference type="Proteomes" id="UP000250223">
    <property type="component" value="Unassembled WGS sequence"/>
</dbReference>
<evidence type="ECO:0000313" key="3">
    <source>
        <dbReference type="Proteomes" id="UP000250223"/>
    </source>
</evidence>
<dbReference type="GeneID" id="70576527"/>
<dbReference type="GO" id="GO:0006265">
    <property type="term" value="P:DNA topological change"/>
    <property type="evidence" value="ECO:0007669"/>
    <property type="project" value="InterPro"/>
</dbReference>